<feature type="domain" description="PPIase cyclophilin-type" evidence="4">
    <location>
        <begin position="100"/>
        <end position="266"/>
    </location>
</feature>
<sequence>MSGRTLVRHAAMAAVTAGSLAAFGVVPAPAAAESTGAAAKTAGEAIGEAAGKPAGDRPPRTTKGPCRYTETPDEPAVRKVPLPPDPRRTPTRPVSAVLKTNHGRIGLTLHPDKAPCTVQSFLHLIRHGFYDATSCHRLTAYDRLKVLQCGDPSFTGEGGPGYRYRDELPADLPPWPGDPTGVRKTYARGVLAMANAGPDTNGSQFFMVYGDSGLAPNYTIFGTVDAAGLAALDRIAAGGIQPTPDGPTPPVDGRPVLPADIIDARIRR</sequence>
<name>A0A8J3SCQ6_9ACTN</name>
<feature type="region of interest" description="Disordered" evidence="3">
    <location>
        <begin position="48"/>
        <end position="93"/>
    </location>
</feature>
<dbReference type="EC" id="5.2.1.8" evidence="2"/>
<evidence type="ECO:0000256" key="2">
    <source>
        <dbReference type="RuleBase" id="RU363019"/>
    </source>
</evidence>
<dbReference type="PRINTS" id="PR00153">
    <property type="entry name" value="CSAPPISMRASE"/>
</dbReference>
<feature type="signal peptide" evidence="2">
    <location>
        <begin position="1"/>
        <end position="24"/>
    </location>
</feature>
<organism evidence="5 6">
    <name type="scientific">Planobispora siamensis</name>
    <dbReference type="NCBI Taxonomy" id="936338"/>
    <lineage>
        <taxon>Bacteria</taxon>
        <taxon>Bacillati</taxon>
        <taxon>Actinomycetota</taxon>
        <taxon>Actinomycetes</taxon>
        <taxon>Streptosporangiales</taxon>
        <taxon>Streptosporangiaceae</taxon>
        <taxon>Planobispora</taxon>
    </lineage>
</organism>
<dbReference type="PANTHER" id="PTHR45625:SF3">
    <property type="entry name" value="PEPTIDYL-PROLYL CIS-TRANS ISOMERASE B-RELATED"/>
    <property type="match status" value="1"/>
</dbReference>
<keyword evidence="2" id="KW-0732">Signal</keyword>
<dbReference type="AlphaFoldDB" id="A0A8J3SCQ6"/>
<dbReference type="PROSITE" id="PS50072">
    <property type="entry name" value="CSA_PPIASE_2"/>
    <property type="match status" value="1"/>
</dbReference>
<comment type="caution">
    <text evidence="5">The sequence shown here is derived from an EMBL/GenBank/DDBJ whole genome shotgun (WGS) entry which is preliminary data.</text>
</comment>
<proteinExistence type="inferred from homology"/>
<dbReference type="CDD" id="cd00317">
    <property type="entry name" value="cyclophilin"/>
    <property type="match status" value="1"/>
</dbReference>
<keyword evidence="6" id="KW-1185">Reference proteome</keyword>
<keyword evidence="2" id="KW-0697">Rotamase</keyword>
<dbReference type="InterPro" id="IPR002130">
    <property type="entry name" value="Cyclophilin-type_PPIase_dom"/>
</dbReference>
<comment type="similarity">
    <text evidence="2">Belongs to the cyclophilin-type PPIase family.</text>
</comment>
<dbReference type="InterPro" id="IPR029000">
    <property type="entry name" value="Cyclophilin-like_dom_sf"/>
</dbReference>
<evidence type="ECO:0000256" key="1">
    <source>
        <dbReference type="ARBA" id="ARBA00002388"/>
    </source>
</evidence>
<reference evidence="5 6" key="1">
    <citation type="submission" date="2021-01" db="EMBL/GenBank/DDBJ databases">
        <title>Whole genome shotgun sequence of Planobispora siamensis NBRC 107568.</title>
        <authorList>
            <person name="Komaki H."/>
            <person name="Tamura T."/>
        </authorList>
    </citation>
    <scope>NUCLEOTIDE SEQUENCE [LARGE SCALE GENOMIC DNA]</scope>
    <source>
        <strain evidence="5 6">NBRC 107568</strain>
    </source>
</reference>
<feature type="chain" id="PRO_5039750455" description="Peptidyl-prolyl cis-trans isomerase" evidence="2">
    <location>
        <begin position="25"/>
        <end position="268"/>
    </location>
</feature>
<comment type="catalytic activity">
    <reaction evidence="2">
        <text>[protein]-peptidylproline (omega=180) = [protein]-peptidylproline (omega=0)</text>
        <dbReference type="Rhea" id="RHEA:16237"/>
        <dbReference type="Rhea" id="RHEA-COMP:10747"/>
        <dbReference type="Rhea" id="RHEA-COMP:10748"/>
        <dbReference type="ChEBI" id="CHEBI:83833"/>
        <dbReference type="ChEBI" id="CHEBI:83834"/>
        <dbReference type="EC" id="5.2.1.8"/>
    </reaction>
</comment>
<dbReference type="RefSeq" id="WP_204061842.1">
    <property type="nucleotide sequence ID" value="NZ_BOOJ01000002.1"/>
</dbReference>
<comment type="function">
    <text evidence="1 2">PPIases accelerate the folding of proteins. It catalyzes the cis-trans isomerization of proline imidic peptide bonds in oligopeptides.</text>
</comment>
<dbReference type="Gene3D" id="2.40.100.10">
    <property type="entry name" value="Cyclophilin-like"/>
    <property type="match status" value="1"/>
</dbReference>
<evidence type="ECO:0000313" key="6">
    <source>
        <dbReference type="Proteomes" id="UP000619788"/>
    </source>
</evidence>
<dbReference type="SUPFAM" id="SSF50891">
    <property type="entry name" value="Cyclophilin-like"/>
    <property type="match status" value="1"/>
</dbReference>
<evidence type="ECO:0000313" key="5">
    <source>
        <dbReference type="EMBL" id="GIH89424.1"/>
    </source>
</evidence>
<evidence type="ECO:0000256" key="3">
    <source>
        <dbReference type="SAM" id="MobiDB-lite"/>
    </source>
</evidence>
<dbReference type="Proteomes" id="UP000619788">
    <property type="component" value="Unassembled WGS sequence"/>
</dbReference>
<dbReference type="GO" id="GO:0003755">
    <property type="term" value="F:peptidyl-prolyl cis-trans isomerase activity"/>
    <property type="evidence" value="ECO:0007669"/>
    <property type="project" value="UniProtKB-UniRule"/>
</dbReference>
<protein>
    <recommendedName>
        <fullName evidence="2">Peptidyl-prolyl cis-trans isomerase</fullName>
        <shortName evidence="2">PPIase</shortName>
        <ecNumber evidence="2">5.2.1.8</ecNumber>
    </recommendedName>
</protein>
<gene>
    <name evidence="5" type="primary">ppiB_1</name>
    <name evidence="5" type="ORF">Psi01_00540</name>
</gene>
<keyword evidence="2 5" id="KW-0413">Isomerase</keyword>
<dbReference type="InterPro" id="IPR044666">
    <property type="entry name" value="Cyclophilin_A-like"/>
</dbReference>
<dbReference type="PANTHER" id="PTHR45625">
    <property type="entry name" value="PEPTIDYL-PROLYL CIS-TRANS ISOMERASE-RELATED"/>
    <property type="match status" value="1"/>
</dbReference>
<dbReference type="Pfam" id="PF00160">
    <property type="entry name" value="Pro_isomerase"/>
    <property type="match status" value="1"/>
</dbReference>
<dbReference type="EMBL" id="BOOJ01000002">
    <property type="protein sequence ID" value="GIH89424.1"/>
    <property type="molecule type" value="Genomic_DNA"/>
</dbReference>
<accession>A0A8J3SCQ6</accession>
<evidence type="ECO:0000259" key="4">
    <source>
        <dbReference type="PROSITE" id="PS50072"/>
    </source>
</evidence>